<comment type="caution">
    <text evidence="4">The sequence shown here is derived from an EMBL/GenBank/DDBJ whole genome shotgun (WGS) entry which is preliminary data.</text>
</comment>
<dbReference type="AlphaFoldDB" id="A0A0E9N4P2"/>
<name>A0A0E9N4P2_9BACT</name>
<dbReference type="Pfam" id="PF16344">
    <property type="entry name" value="FecR_C"/>
    <property type="match status" value="1"/>
</dbReference>
<feature type="domain" description="Protein FecR C-terminal" evidence="3">
    <location>
        <begin position="267"/>
        <end position="334"/>
    </location>
</feature>
<accession>A0A0E9N4P2</accession>
<dbReference type="Proteomes" id="UP000033121">
    <property type="component" value="Unassembled WGS sequence"/>
</dbReference>
<proteinExistence type="predicted"/>
<dbReference type="InterPro" id="IPR032508">
    <property type="entry name" value="FecR_C"/>
</dbReference>
<dbReference type="EMBL" id="BBWV01000003">
    <property type="protein sequence ID" value="GAO44641.1"/>
    <property type="molecule type" value="Genomic_DNA"/>
</dbReference>
<dbReference type="Pfam" id="PF04773">
    <property type="entry name" value="FecR"/>
    <property type="match status" value="1"/>
</dbReference>
<evidence type="ECO:0000259" key="2">
    <source>
        <dbReference type="Pfam" id="PF04773"/>
    </source>
</evidence>
<dbReference type="GO" id="GO:0016989">
    <property type="term" value="F:sigma factor antagonist activity"/>
    <property type="evidence" value="ECO:0007669"/>
    <property type="project" value="TreeGrafter"/>
</dbReference>
<reference evidence="4 5" key="1">
    <citation type="submission" date="2015-04" db="EMBL/GenBank/DDBJ databases">
        <title>Whole genome shotgun sequence of Flavihumibacter petaseus NBRC 106054.</title>
        <authorList>
            <person name="Miyazawa S."/>
            <person name="Hosoyama A."/>
            <person name="Hashimoto M."/>
            <person name="Noguchi M."/>
            <person name="Tsuchikane K."/>
            <person name="Ohji S."/>
            <person name="Yamazoe A."/>
            <person name="Ichikawa N."/>
            <person name="Kimura A."/>
            <person name="Fujita N."/>
        </authorList>
    </citation>
    <scope>NUCLEOTIDE SEQUENCE [LARGE SCALE GENOMIC DNA]</scope>
    <source>
        <strain evidence="4 5">NBRC 106054</strain>
    </source>
</reference>
<evidence type="ECO:0000313" key="4">
    <source>
        <dbReference type="EMBL" id="GAO44641.1"/>
    </source>
</evidence>
<evidence type="ECO:0000256" key="1">
    <source>
        <dbReference type="SAM" id="Phobius"/>
    </source>
</evidence>
<feature type="domain" description="FecR protein" evidence="2">
    <location>
        <begin position="131"/>
        <end position="219"/>
    </location>
</feature>
<keyword evidence="1" id="KW-0812">Transmembrane</keyword>
<dbReference type="Gene3D" id="3.55.50.30">
    <property type="match status" value="1"/>
</dbReference>
<dbReference type="Gene3D" id="2.60.120.1440">
    <property type="match status" value="1"/>
</dbReference>
<organism evidence="4 5">
    <name type="scientific">Flavihumibacter petaseus NBRC 106054</name>
    <dbReference type="NCBI Taxonomy" id="1220578"/>
    <lineage>
        <taxon>Bacteria</taxon>
        <taxon>Pseudomonadati</taxon>
        <taxon>Bacteroidota</taxon>
        <taxon>Chitinophagia</taxon>
        <taxon>Chitinophagales</taxon>
        <taxon>Chitinophagaceae</taxon>
        <taxon>Flavihumibacter</taxon>
    </lineage>
</organism>
<dbReference type="OrthoDB" id="1523735at2"/>
<dbReference type="PANTHER" id="PTHR30273:SF2">
    <property type="entry name" value="PROTEIN FECR"/>
    <property type="match status" value="1"/>
</dbReference>
<keyword evidence="1" id="KW-1133">Transmembrane helix</keyword>
<gene>
    <name evidence="4" type="ORF">FPE01S_03_06800</name>
</gene>
<dbReference type="InterPro" id="IPR006860">
    <property type="entry name" value="FecR"/>
</dbReference>
<feature type="transmembrane region" description="Helical" evidence="1">
    <location>
        <begin position="94"/>
        <end position="113"/>
    </location>
</feature>
<evidence type="ECO:0000259" key="3">
    <source>
        <dbReference type="Pfam" id="PF16344"/>
    </source>
</evidence>
<dbReference type="InterPro" id="IPR012373">
    <property type="entry name" value="Ferrdict_sens_TM"/>
</dbReference>
<dbReference type="STRING" id="1220578.FPE01S_03_06800"/>
<keyword evidence="1" id="KW-0472">Membrane</keyword>
<evidence type="ECO:0000313" key="5">
    <source>
        <dbReference type="Proteomes" id="UP000033121"/>
    </source>
</evidence>
<sequence length="336" mass="37297">MDKDQFLLLATRVLSGNAAEGEETRLRELVQSNPEFQVLYDQYARYWQSGQETAAPTVEAALERAWQKIHAGETPAGESPADVPVVPIRRINKWYWVAAATVAGLLLVAGWLMQARQSALPEMLVSYNPRGVRSTIALPDGSKVWLSGDSRLEYPAAFTGNLRELKLEGEAFFDVFKNKEKPFVIHLQSGDVRVLGTSFNIESYAADEAITTSVATGKVAFVPAARAYRDSIFLTPGLKVTYTPGNDQVSVTATNAAADRAWTEGILVFAAEELSAITRKLERFYGRKIVFRDEKFRRFRYTGTFSNSSAEEILHFLSRTKAFPITISDTAILIGK</sequence>
<dbReference type="PIRSF" id="PIRSF018266">
    <property type="entry name" value="FecR"/>
    <property type="match status" value="1"/>
</dbReference>
<protein>
    <submittedName>
        <fullName evidence="4">Putative anti-sigma factor</fullName>
    </submittedName>
</protein>
<keyword evidence="5" id="KW-1185">Reference proteome</keyword>
<dbReference type="PANTHER" id="PTHR30273">
    <property type="entry name" value="PERIPLASMIC SIGNAL SENSOR AND SIGMA FACTOR ACTIVATOR FECR-RELATED"/>
    <property type="match status" value="1"/>
</dbReference>